<feature type="compositionally biased region" description="Pro residues" evidence="1">
    <location>
        <begin position="1"/>
        <end position="14"/>
    </location>
</feature>
<evidence type="ECO:0000313" key="2">
    <source>
        <dbReference type="EMBL" id="ALG05835.1"/>
    </source>
</evidence>
<dbReference type="Proteomes" id="UP000063699">
    <property type="component" value="Chromosome"/>
</dbReference>
<dbReference type="EMBL" id="CP012752">
    <property type="protein sequence ID" value="ALG05835.1"/>
    <property type="molecule type" value="Genomic_DNA"/>
</dbReference>
<reference evidence="2 3" key="1">
    <citation type="submission" date="2015-07" db="EMBL/GenBank/DDBJ databases">
        <title>Genome sequencing of Kibdelosporangium phytohabitans.</title>
        <authorList>
            <person name="Qin S."/>
            <person name="Xing K."/>
        </authorList>
    </citation>
    <scope>NUCLEOTIDE SEQUENCE [LARGE SCALE GENOMIC DNA]</scope>
    <source>
        <strain evidence="2 3">KLBMP1111</strain>
    </source>
</reference>
<name>A0A0N9HRY2_9PSEU</name>
<dbReference type="KEGG" id="kphy:AOZ06_01885"/>
<feature type="compositionally biased region" description="Low complexity" evidence="1">
    <location>
        <begin position="180"/>
        <end position="215"/>
    </location>
</feature>
<feature type="region of interest" description="Disordered" evidence="1">
    <location>
        <begin position="167"/>
        <end position="215"/>
    </location>
</feature>
<protein>
    <submittedName>
        <fullName evidence="2">Uncharacterized protein</fullName>
    </submittedName>
</protein>
<dbReference type="STRING" id="860235.AOZ06_01885"/>
<evidence type="ECO:0000313" key="3">
    <source>
        <dbReference type="Proteomes" id="UP000063699"/>
    </source>
</evidence>
<sequence>MPPSSSAKPGPPTSAPASPAAVEWADRLCGVILEYDGTPVKFEVDATSPETAVASLKRSLETMSGRIDDTLGKLREVGQAPVPGGDEAAVGLVTSLEDRKAIVTQSLGSLGKINVADRTTATQTLKEVAENLQRLKTPVNPLEGMGERFPELQAAARSADTCTEITRVRASRSALPPPTSGSVEYPSSSSTPSTSPSAPGTDTSTPSTETTTPAF</sequence>
<feature type="region of interest" description="Disordered" evidence="1">
    <location>
        <begin position="1"/>
        <end position="21"/>
    </location>
</feature>
<organism evidence="2 3">
    <name type="scientific">Kibdelosporangium phytohabitans</name>
    <dbReference type="NCBI Taxonomy" id="860235"/>
    <lineage>
        <taxon>Bacteria</taxon>
        <taxon>Bacillati</taxon>
        <taxon>Actinomycetota</taxon>
        <taxon>Actinomycetes</taxon>
        <taxon>Pseudonocardiales</taxon>
        <taxon>Pseudonocardiaceae</taxon>
        <taxon>Kibdelosporangium</taxon>
    </lineage>
</organism>
<gene>
    <name evidence="2" type="ORF">AOZ06_01885</name>
</gene>
<evidence type="ECO:0000256" key="1">
    <source>
        <dbReference type="SAM" id="MobiDB-lite"/>
    </source>
</evidence>
<dbReference type="AlphaFoldDB" id="A0A0N9HRY2"/>
<proteinExistence type="predicted"/>
<keyword evidence="3" id="KW-1185">Reference proteome</keyword>
<accession>A0A0N9HRY2</accession>